<dbReference type="SUPFAM" id="SSF52540">
    <property type="entry name" value="P-loop containing nucleoside triphosphate hydrolases"/>
    <property type="match status" value="1"/>
</dbReference>
<dbReference type="InterPro" id="IPR036412">
    <property type="entry name" value="HAD-like_sf"/>
</dbReference>
<organism evidence="1 2">
    <name type="scientific">Fusibacillus kribbianus</name>
    <dbReference type="NCBI Taxonomy" id="3044208"/>
    <lineage>
        <taxon>Bacteria</taxon>
        <taxon>Bacillati</taxon>
        <taxon>Bacillota</taxon>
        <taxon>Clostridia</taxon>
        <taxon>Lachnospirales</taxon>
        <taxon>Lachnospiraceae</taxon>
        <taxon>Fusibacillus</taxon>
    </lineage>
</organism>
<reference evidence="1 2" key="1">
    <citation type="submission" date="2023-05" db="EMBL/GenBank/DDBJ databases">
        <title>[ruminococcus] sp. nov., isolated from a pig farm feces dump.</title>
        <authorList>
            <person name="Chang Y.-H."/>
        </authorList>
    </citation>
    <scope>NUCLEOTIDE SEQUENCE [LARGE SCALE GENOMIC DNA]</scope>
    <source>
        <strain evidence="1 2">YH-rum2234</strain>
    </source>
</reference>
<accession>A0AAP4EXN0</accession>
<dbReference type="Gene3D" id="3.40.50.300">
    <property type="entry name" value="P-loop containing nucleotide triphosphate hydrolases"/>
    <property type="match status" value="1"/>
</dbReference>
<name>A0AAP4EXN0_9FIRM</name>
<dbReference type="Pfam" id="PF08282">
    <property type="entry name" value="Hydrolase_3"/>
    <property type="match status" value="1"/>
</dbReference>
<keyword evidence="1" id="KW-0378">Hydrolase</keyword>
<dbReference type="GO" id="GO:0016787">
    <property type="term" value="F:hydrolase activity"/>
    <property type="evidence" value="ECO:0007669"/>
    <property type="project" value="UniProtKB-KW"/>
</dbReference>
<dbReference type="Proteomes" id="UP001300383">
    <property type="component" value="Unassembled WGS sequence"/>
</dbReference>
<dbReference type="AlphaFoldDB" id="A0AAP4EXN0"/>
<keyword evidence="2" id="KW-1185">Reference proteome</keyword>
<dbReference type="InterPro" id="IPR027417">
    <property type="entry name" value="P-loop_NTPase"/>
</dbReference>
<protein>
    <submittedName>
        <fullName evidence="1">HAD hydrolase family protein</fullName>
    </submittedName>
</protein>
<comment type="caution">
    <text evidence="1">The sequence shown here is derived from an EMBL/GenBank/DDBJ whole genome shotgun (WGS) entry which is preliminary data.</text>
</comment>
<dbReference type="InterPro" id="IPR023214">
    <property type="entry name" value="HAD_sf"/>
</dbReference>
<dbReference type="Gene3D" id="3.40.50.1000">
    <property type="entry name" value="HAD superfamily/HAD-like"/>
    <property type="match status" value="1"/>
</dbReference>
<gene>
    <name evidence="1" type="ORF">QJ036_00955</name>
</gene>
<sequence length="352" mass="40246">MRIGLYGLPTAGKSYILSAVRNLEVLSGSSRLKELAPNFHDLTDAQKEAVRQELALQLRQKDRFIMDGHYSFGDTVVFTAADGQLYDTFLYLYVDPKIISERMSDSIRNNKYLQYDIEQWQKFEVESLRAYCHENNKDFYIIDNPGKGFFPDISIILEFIDSIVAGYSCVNFAKEITAEIVKADVVSLIDGDKTFIKEDTSALLGYKTHLFDGNFYSGFQAWRHNRELSDYLRFIDYSIQPIETMNITLNENIQDKINGNPVILTTGHYGSWKQIADKYNIPLFYGHKMCSDTKYFIAKFLQERGSKVIAFGDSMNDYFMLKQADVSYLVLKKDGSVSSSLSGRDLEGLVLV</sequence>
<dbReference type="RefSeq" id="WP_283229553.1">
    <property type="nucleotide sequence ID" value="NZ_JASGBQ010000001.1"/>
</dbReference>
<evidence type="ECO:0000313" key="1">
    <source>
        <dbReference type="EMBL" id="MDI9241046.1"/>
    </source>
</evidence>
<dbReference type="EMBL" id="JASGBQ010000001">
    <property type="protein sequence ID" value="MDI9241046.1"/>
    <property type="molecule type" value="Genomic_DNA"/>
</dbReference>
<proteinExistence type="predicted"/>
<evidence type="ECO:0000313" key="2">
    <source>
        <dbReference type="Proteomes" id="UP001300383"/>
    </source>
</evidence>
<dbReference type="SUPFAM" id="SSF56784">
    <property type="entry name" value="HAD-like"/>
    <property type="match status" value="1"/>
</dbReference>